<dbReference type="HOGENOM" id="CLU_1488103_0_0_11"/>
<dbReference type="STRING" id="471855.Shel_16450"/>
<dbReference type="eggNOG" id="ENOG502ZMBU">
    <property type="taxonomic scope" value="Bacteria"/>
</dbReference>
<evidence type="ECO:0000313" key="1">
    <source>
        <dbReference type="EMBL" id="ACV22664.1"/>
    </source>
</evidence>
<keyword evidence="2" id="KW-1185">Reference proteome</keyword>
<gene>
    <name evidence="1" type="ordered locus">Shel_16450</name>
</gene>
<dbReference type="AlphaFoldDB" id="C7N6X9"/>
<protein>
    <submittedName>
        <fullName evidence="1">Uncharacterized protein</fullName>
    </submittedName>
</protein>
<organism evidence="1 2">
    <name type="scientific">Slackia heliotrinireducens (strain ATCC 29202 / DSM 20476 / NCTC 11029 / RHS 1)</name>
    <name type="common">Peptococcus heliotrinreducens</name>
    <dbReference type="NCBI Taxonomy" id="471855"/>
    <lineage>
        <taxon>Bacteria</taxon>
        <taxon>Bacillati</taxon>
        <taxon>Actinomycetota</taxon>
        <taxon>Coriobacteriia</taxon>
        <taxon>Eggerthellales</taxon>
        <taxon>Eggerthellaceae</taxon>
        <taxon>Slackia</taxon>
    </lineage>
</organism>
<reference evidence="1 2" key="1">
    <citation type="journal article" date="2009" name="Stand. Genomic Sci.">
        <title>Complete genome sequence of Slackia heliotrinireducens type strain (RHS 1).</title>
        <authorList>
            <person name="Pukall R."/>
            <person name="Lapidus A."/>
            <person name="Nolan M."/>
            <person name="Copeland A."/>
            <person name="Glavina Del Rio T."/>
            <person name="Lucas S."/>
            <person name="Chen F."/>
            <person name="Tice H."/>
            <person name="Cheng J.F."/>
            <person name="Chertkov O."/>
            <person name="Bruce D."/>
            <person name="Goodwin L."/>
            <person name="Kuske C."/>
            <person name="Brettin T."/>
            <person name="Detter J.C."/>
            <person name="Han C."/>
            <person name="Pitluck S."/>
            <person name="Pati A."/>
            <person name="Mavrommatis K."/>
            <person name="Ivanova N."/>
            <person name="Ovchinnikova G."/>
            <person name="Chen A."/>
            <person name="Palaniappan K."/>
            <person name="Schneider S."/>
            <person name="Rohde M."/>
            <person name="Chain P."/>
            <person name="D'haeseleer P."/>
            <person name="Goker M."/>
            <person name="Bristow J."/>
            <person name="Eisen J.A."/>
            <person name="Markowitz V."/>
            <person name="Kyrpides N.C."/>
            <person name="Klenk H.P."/>
            <person name="Hugenholtz P."/>
        </authorList>
    </citation>
    <scope>NUCLEOTIDE SEQUENCE [LARGE SCALE GENOMIC DNA]</scope>
    <source>
        <strain evidence="2">ATCC 29202 / DSM 20476 / NCTC 11029 / RHS 1</strain>
    </source>
</reference>
<dbReference type="KEGG" id="shi:Shel_16450"/>
<dbReference type="Proteomes" id="UP000002026">
    <property type="component" value="Chromosome"/>
</dbReference>
<dbReference type="EMBL" id="CP001684">
    <property type="protein sequence ID" value="ACV22664.1"/>
    <property type="molecule type" value="Genomic_DNA"/>
</dbReference>
<name>C7N6X9_SLAHD</name>
<accession>C7N6X9</accession>
<dbReference type="RefSeq" id="WP_012798766.1">
    <property type="nucleotide sequence ID" value="NC_013165.1"/>
</dbReference>
<evidence type="ECO:0000313" key="2">
    <source>
        <dbReference type="Proteomes" id="UP000002026"/>
    </source>
</evidence>
<sequence length="181" mass="20060">MNLQEAEAFFKSYYGSTYLMDAESHAVYDAYEELGVSAEQEDLWRAELADDLLSKMMGDPDNAGSRVAAIVDVVGDMRTGFVDPMKALSDKLEWMLTCNALNHRQRILVLEAMAGSGREDGGIRLAMKAPMLRDRYKRLVVALADFNCEPSDSGNVPGWTNASARYDNAVAACRLAFKRFA</sequence>
<proteinExistence type="predicted"/>